<proteinExistence type="predicted"/>
<accession>A0A6M3LRC9</accession>
<name>A0A6M3LRC9_9ZZZZ</name>
<sequence length="75" mass="8866">MPLKNKIGYDVIETYREDELAQMYIKEGLPTKEAKIKARQLALSINKMASSERRFWKRVRENEMCVGTDPKFIEE</sequence>
<protein>
    <submittedName>
        <fullName evidence="1">Uncharacterized protein</fullName>
    </submittedName>
</protein>
<dbReference type="AlphaFoldDB" id="A0A6M3LRC9"/>
<gene>
    <name evidence="1" type="ORF">MM415B07576_0006</name>
</gene>
<evidence type="ECO:0000313" key="1">
    <source>
        <dbReference type="EMBL" id="QJA96709.1"/>
    </source>
</evidence>
<organism evidence="1">
    <name type="scientific">viral metagenome</name>
    <dbReference type="NCBI Taxonomy" id="1070528"/>
    <lineage>
        <taxon>unclassified sequences</taxon>
        <taxon>metagenomes</taxon>
        <taxon>organismal metagenomes</taxon>
    </lineage>
</organism>
<dbReference type="EMBL" id="MT143426">
    <property type="protein sequence ID" value="QJA96709.1"/>
    <property type="molecule type" value="Genomic_DNA"/>
</dbReference>
<reference evidence="1" key="1">
    <citation type="submission" date="2020-03" db="EMBL/GenBank/DDBJ databases">
        <title>The deep terrestrial virosphere.</title>
        <authorList>
            <person name="Holmfeldt K."/>
            <person name="Nilsson E."/>
            <person name="Simone D."/>
            <person name="Lopez-Fernandez M."/>
            <person name="Wu X."/>
            <person name="de Brujin I."/>
            <person name="Lundin D."/>
            <person name="Andersson A."/>
            <person name="Bertilsson S."/>
            <person name="Dopson M."/>
        </authorList>
    </citation>
    <scope>NUCLEOTIDE SEQUENCE</scope>
    <source>
        <strain evidence="1">MM415B07576</strain>
    </source>
</reference>